<evidence type="ECO:0000313" key="2">
    <source>
        <dbReference type="EMBL" id="KIK49811.1"/>
    </source>
</evidence>
<sequence>MLTRNPAHQLYFENQYASLNCDAAAAPIQAQAPLHFSIPSVSSQACPFFPSIVIGNNSFDNNHAVNALTSYSNPVLDETGAGADLLTISNGDSEVDSVKEVMDSIKKDLGLMHKTDLTQLWTNFPDLPDIPPGHKDTHHNVPLVAPPIGGGGPPYYPSGPGGPRGSNPPSDRGGDRGPPYWGGPPYRGGPPGGGGRGGDPQVILATGEPWMMPTIMGEEVG</sequence>
<dbReference type="Proteomes" id="UP000053593">
    <property type="component" value="Unassembled WGS sequence"/>
</dbReference>
<reference evidence="2 3" key="1">
    <citation type="submission" date="2014-04" db="EMBL/GenBank/DDBJ databases">
        <title>Evolutionary Origins and Diversification of the Mycorrhizal Mutualists.</title>
        <authorList>
            <consortium name="DOE Joint Genome Institute"/>
            <consortium name="Mycorrhizal Genomics Consortium"/>
            <person name="Kohler A."/>
            <person name="Kuo A."/>
            <person name="Nagy L.G."/>
            <person name="Floudas D."/>
            <person name="Copeland A."/>
            <person name="Barry K.W."/>
            <person name="Cichocki N."/>
            <person name="Veneault-Fourrey C."/>
            <person name="LaButti K."/>
            <person name="Lindquist E.A."/>
            <person name="Lipzen A."/>
            <person name="Lundell T."/>
            <person name="Morin E."/>
            <person name="Murat C."/>
            <person name="Riley R."/>
            <person name="Ohm R."/>
            <person name="Sun H."/>
            <person name="Tunlid A."/>
            <person name="Henrissat B."/>
            <person name="Grigoriev I.V."/>
            <person name="Hibbett D.S."/>
            <person name="Martin F."/>
        </authorList>
    </citation>
    <scope>NUCLEOTIDE SEQUENCE [LARGE SCALE GENOMIC DNA]</scope>
    <source>
        <strain evidence="2 3">FD-317 M1</strain>
    </source>
</reference>
<keyword evidence="3" id="KW-1185">Reference proteome</keyword>
<name>A0A0D0B6W0_9AGAR</name>
<dbReference type="HOGENOM" id="CLU_1250796_0_0_1"/>
<dbReference type="EMBL" id="KN834991">
    <property type="protein sequence ID" value="KIK49811.1"/>
    <property type="molecule type" value="Genomic_DNA"/>
</dbReference>
<accession>A0A0D0B6W0</accession>
<protein>
    <submittedName>
        <fullName evidence="2">Unplaced genomic scaffold GYMLUscaffold_243, whole genome shotgun sequence</fullName>
    </submittedName>
</protein>
<proteinExistence type="predicted"/>
<organism evidence="2 3">
    <name type="scientific">Collybiopsis luxurians FD-317 M1</name>
    <dbReference type="NCBI Taxonomy" id="944289"/>
    <lineage>
        <taxon>Eukaryota</taxon>
        <taxon>Fungi</taxon>
        <taxon>Dikarya</taxon>
        <taxon>Basidiomycota</taxon>
        <taxon>Agaricomycotina</taxon>
        <taxon>Agaricomycetes</taxon>
        <taxon>Agaricomycetidae</taxon>
        <taxon>Agaricales</taxon>
        <taxon>Marasmiineae</taxon>
        <taxon>Omphalotaceae</taxon>
        <taxon>Collybiopsis</taxon>
        <taxon>Collybiopsis luxurians</taxon>
    </lineage>
</organism>
<feature type="compositionally biased region" description="Gly residues" evidence="1">
    <location>
        <begin position="185"/>
        <end position="198"/>
    </location>
</feature>
<evidence type="ECO:0000313" key="3">
    <source>
        <dbReference type="Proteomes" id="UP000053593"/>
    </source>
</evidence>
<dbReference type="AlphaFoldDB" id="A0A0D0B6W0"/>
<evidence type="ECO:0000256" key="1">
    <source>
        <dbReference type="SAM" id="MobiDB-lite"/>
    </source>
</evidence>
<feature type="compositionally biased region" description="Gly residues" evidence="1">
    <location>
        <begin position="148"/>
        <end position="164"/>
    </location>
</feature>
<feature type="region of interest" description="Disordered" evidence="1">
    <location>
        <begin position="131"/>
        <end position="221"/>
    </location>
</feature>
<gene>
    <name evidence="2" type="ORF">GYMLUDRAFT_253541</name>
</gene>